<comment type="caution">
    <text evidence="1">The sequence shown here is derived from an EMBL/GenBank/DDBJ whole genome shotgun (WGS) entry which is preliminary data.</text>
</comment>
<gene>
    <name evidence="1" type="ORF">ABVT43_20545</name>
</gene>
<dbReference type="Pfam" id="PF03544">
    <property type="entry name" value="TonB_C"/>
    <property type="match status" value="1"/>
</dbReference>
<name>A0ABV2C020_9GAMM</name>
<dbReference type="PROSITE" id="PS52015">
    <property type="entry name" value="TONB_CTD"/>
    <property type="match status" value="1"/>
</dbReference>
<keyword evidence="2" id="KW-1185">Reference proteome</keyword>
<evidence type="ECO:0000313" key="1">
    <source>
        <dbReference type="EMBL" id="MET1257532.1"/>
    </source>
</evidence>
<sequence>MKNTLALIFSLTLLASCASKQEQSYREPPDVSIMNDGGAEPLTITNPRYPRDAAMNNVEGWVFLEFDLDENGHPINLTVLDSSPGDIFVEGASNAILKWTFRKNNTQNKSQYLMEFRLAD</sequence>
<dbReference type="PRINTS" id="PR01374">
    <property type="entry name" value="TONBPROTEIN"/>
</dbReference>
<accession>A0ABV2C020</accession>
<dbReference type="SUPFAM" id="SSF74653">
    <property type="entry name" value="TolA/TonB C-terminal domain"/>
    <property type="match status" value="1"/>
</dbReference>
<dbReference type="InterPro" id="IPR006260">
    <property type="entry name" value="TonB/TolA_C"/>
</dbReference>
<dbReference type="InterPro" id="IPR003538">
    <property type="entry name" value="TonB"/>
</dbReference>
<organism evidence="1 2">
    <name type="scientific">Aliikangiella maris</name>
    <dbReference type="NCBI Taxonomy" id="3162458"/>
    <lineage>
        <taxon>Bacteria</taxon>
        <taxon>Pseudomonadati</taxon>
        <taxon>Pseudomonadota</taxon>
        <taxon>Gammaproteobacteria</taxon>
        <taxon>Oceanospirillales</taxon>
        <taxon>Pleioneaceae</taxon>
        <taxon>Aliikangiella</taxon>
    </lineage>
</organism>
<reference evidence="1 2" key="1">
    <citation type="submission" date="2024-06" db="EMBL/GenBank/DDBJ databases">
        <authorList>
            <person name="Li F."/>
        </authorList>
    </citation>
    <scope>NUCLEOTIDE SEQUENCE [LARGE SCALE GENOMIC DNA]</scope>
    <source>
        <strain evidence="1 2">GXAS 311</strain>
    </source>
</reference>
<protein>
    <submittedName>
        <fullName evidence="1">TonB family protein</fullName>
    </submittedName>
</protein>
<dbReference type="EMBL" id="JBEVCJ010000094">
    <property type="protein sequence ID" value="MET1257532.1"/>
    <property type="molecule type" value="Genomic_DNA"/>
</dbReference>
<evidence type="ECO:0000313" key="2">
    <source>
        <dbReference type="Proteomes" id="UP001548189"/>
    </source>
</evidence>
<dbReference type="NCBIfam" id="TIGR01352">
    <property type="entry name" value="tonB_Cterm"/>
    <property type="match status" value="1"/>
</dbReference>
<dbReference type="InterPro" id="IPR037682">
    <property type="entry name" value="TonB_C"/>
</dbReference>
<dbReference type="Gene3D" id="3.30.2420.10">
    <property type="entry name" value="TonB"/>
    <property type="match status" value="1"/>
</dbReference>
<dbReference type="PROSITE" id="PS51257">
    <property type="entry name" value="PROKAR_LIPOPROTEIN"/>
    <property type="match status" value="1"/>
</dbReference>
<proteinExistence type="predicted"/>
<dbReference type="Proteomes" id="UP001548189">
    <property type="component" value="Unassembled WGS sequence"/>
</dbReference>